<keyword evidence="3" id="KW-1185">Reference proteome</keyword>
<dbReference type="RefSeq" id="WP_344545644.1">
    <property type="nucleotide sequence ID" value="NZ_BAAATD010000008.1"/>
</dbReference>
<evidence type="ECO:0000313" key="3">
    <source>
        <dbReference type="Proteomes" id="UP001501509"/>
    </source>
</evidence>
<dbReference type="EMBL" id="BAAATD010000008">
    <property type="protein sequence ID" value="GAA2615556.1"/>
    <property type="molecule type" value="Genomic_DNA"/>
</dbReference>
<evidence type="ECO:0000256" key="1">
    <source>
        <dbReference type="SAM" id="MobiDB-lite"/>
    </source>
</evidence>
<comment type="caution">
    <text evidence="2">The sequence shown here is derived from an EMBL/GenBank/DDBJ whole genome shotgun (WGS) entry which is preliminary data.</text>
</comment>
<protein>
    <submittedName>
        <fullName evidence="2">Uncharacterized protein</fullName>
    </submittedName>
</protein>
<proteinExistence type="predicted"/>
<accession>A0ABP6CH21</accession>
<sequence>MTDLYNSPALRVEQPEDENGYVITDPEGGLLGRGTRVMGEQPKKSWLRRNFEGPQALARAVVRVEGPDGAPLFFADRAAESNDPTDFQGPPCAVVAPDGTLVGRFEFNLQVMASSLQEGRSGLPGGGGTYTDAHRIFDANGQLICDVVWEETTYGAVQTRFIYEDLERPMGGRFCTFYDRDRTALARLDSHTPTWSNKDRYDLQINYRLPEPLRTLILAAPIALDLLRSSE</sequence>
<dbReference type="Proteomes" id="UP001501509">
    <property type="component" value="Unassembled WGS sequence"/>
</dbReference>
<gene>
    <name evidence="2" type="ORF">GCM10010411_58210</name>
</gene>
<reference evidence="3" key="1">
    <citation type="journal article" date="2019" name="Int. J. Syst. Evol. Microbiol.">
        <title>The Global Catalogue of Microorganisms (GCM) 10K type strain sequencing project: providing services to taxonomists for standard genome sequencing and annotation.</title>
        <authorList>
            <consortium name="The Broad Institute Genomics Platform"/>
            <consortium name="The Broad Institute Genome Sequencing Center for Infectious Disease"/>
            <person name="Wu L."/>
            <person name="Ma J."/>
        </authorList>
    </citation>
    <scope>NUCLEOTIDE SEQUENCE [LARGE SCALE GENOMIC DNA]</scope>
    <source>
        <strain evidence="3">JCM 6833</strain>
    </source>
</reference>
<name>A0ABP6CH21_9ACTN</name>
<evidence type="ECO:0000313" key="2">
    <source>
        <dbReference type="EMBL" id="GAA2615556.1"/>
    </source>
</evidence>
<feature type="region of interest" description="Disordered" evidence="1">
    <location>
        <begin position="1"/>
        <end position="20"/>
    </location>
</feature>
<organism evidence="2 3">
    <name type="scientific">Actinomadura fulvescens</name>
    <dbReference type="NCBI Taxonomy" id="46160"/>
    <lineage>
        <taxon>Bacteria</taxon>
        <taxon>Bacillati</taxon>
        <taxon>Actinomycetota</taxon>
        <taxon>Actinomycetes</taxon>
        <taxon>Streptosporangiales</taxon>
        <taxon>Thermomonosporaceae</taxon>
        <taxon>Actinomadura</taxon>
    </lineage>
</organism>